<reference evidence="5" key="1">
    <citation type="journal article" date="2015" name="Proc. Natl. Acad. Sci. U.S.A.">
        <title>Bacterial clade with the ribosomal RNA operon on a small plasmid rather than the chromosome.</title>
        <authorList>
            <person name="Anda M."/>
            <person name="Ohtsubo Y."/>
            <person name="Okubo T."/>
            <person name="Sugawara M."/>
            <person name="Nagata Y."/>
            <person name="Tsuda M."/>
            <person name="Minamisawa K."/>
            <person name="Mitsui H."/>
        </authorList>
    </citation>
    <scope>NUCLEOTIDE SEQUENCE</scope>
    <source>
        <strain evidence="5">DSM 21988</strain>
    </source>
</reference>
<dbReference type="AlphaFoldDB" id="A0A0N7KX82"/>
<evidence type="ECO:0000313" key="5">
    <source>
        <dbReference type="EMBL" id="BAT26193.1"/>
    </source>
</evidence>
<dbReference type="InterPro" id="IPR039424">
    <property type="entry name" value="SBP_5"/>
</dbReference>
<dbReference type="GO" id="GO:1904680">
    <property type="term" value="F:peptide transmembrane transporter activity"/>
    <property type="evidence" value="ECO:0007669"/>
    <property type="project" value="TreeGrafter"/>
</dbReference>
<accession>A0A0N7KX82</accession>
<dbReference type="GO" id="GO:0015833">
    <property type="term" value="P:peptide transport"/>
    <property type="evidence" value="ECO:0007669"/>
    <property type="project" value="TreeGrafter"/>
</dbReference>
<name>A0A0N7KX82_9HYPH</name>
<proteinExistence type="inferred from homology"/>
<dbReference type="InterPro" id="IPR000914">
    <property type="entry name" value="SBP_5_dom"/>
</dbReference>
<organism evidence="5">
    <name type="scientific">Aureimonas altamirensis</name>
    <dbReference type="NCBI Taxonomy" id="370622"/>
    <lineage>
        <taxon>Bacteria</taxon>
        <taxon>Pseudomonadati</taxon>
        <taxon>Pseudomonadota</taxon>
        <taxon>Alphaproteobacteria</taxon>
        <taxon>Hyphomicrobiales</taxon>
        <taxon>Aurantimonadaceae</taxon>
        <taxon>Aureimonas</taxon>
    </lineage>
</organism>
<dbReference type="Gene3D" id="3.40.190.10">
    <property type="entry name" value="Periplasmic binding protein-like II"/>
    <property type="match status" value="1"/>
</dbReference>
<evidence type="ECO:0000259" key="4">
    <source>
        <dbReference type="Pfam" id="PF00496"/>
    </source>
</evidence>
<dbReference type="GO" id="GO:0030288">
    <property type="term" value="C:outer membrane-bounded periplasmic space"/>
    <property type="evidence" value="ECO:0007669"/>
    <property type="project" value="UniProtKB-ARBA"/>
</dbReference>
<dbReference type="CDD" id="cd08502">
    <property type="entry name" value="PBP2_NikA_DppA_OppA_like_16"/>
    <property type="match status" value="1"/>
</dbReference>
<evidence type="ECO:0000256" key="1">
    <source>
        <dbReference type="ARBA" id="ARBA00004418"/>
    </source>
</evidence>
<dbReference type="SUPFAM" id="SSF53850">
    <property type="entry name" value="Periplasmic binding protein-like II"/>
    <property type="match status" value="1"/>
</dbReference>
<evidence type="ECO:0000256" key="3">
    <source>
        <dbReference type="ARBA" id="ARBA00022729"/>
    </source>
</evidence>
<dbReference type="InterPro" id="IPR030678">
    <property type="entry name" value="Peptide/Ni-bd"/>
</dbReference>
<keyword evidence="3" id="KW-0732">Signal</keyword>
<comment type="subcellular location">
    <subcellularLocation>
        <location evidence="1">Periplasm</location>
    </subcellularLocation>
</comment>
<dbReference type="Gene3D" id="3.10.105.10">
    <property type="entry name" value="Dipeptide-binding Protein, Domain 3"/>
    <property type="match status" value="1"/>
</dbReference>
<feature type="domain" description="Solute-binding protein family 5" evidence="4">
    <location>
        <begin position="76"/>
        <end position="434"/>
    </location>
</feature>
<dbReference type="PANTHER" id="PTHR30290:SF38">
    <property type="entry name" value="D,D-DIPEPTIDE-BINDING PERIPLASMIC PROTEIN DDPA-RELATED"/>
    <property type="match status" value="1"/>
</dbReference>
<comment type="similarity">
    <text evidence="2">Belongs to the bacterial solute-binding protein 5 family.</text>
</comment>
<evidence type="ECO:0000256" key="2">
    <source>
        <dbReference type="ARBA" id="ARBA00005695"/>
    </source>
</evidence>
<dbReference type="EMBL" id="LC066371">
    <property type="protein sequence ID" value="BAT26193.1"/>
    <property type="molecule type" value="Genomic_DNA"/>
</dbReference>
<dbReference type="PIRSF" id="PIRSF002741">
    <property type="entry name" value="MppA"/>
    <property type="match status" value="1"/>
</dbReference>
<dbReference type="GO" id="GO:0043190">
    <property type="term" value="C:ATP-binding cassette (ABC) transporter complex"/>
    <property type="evidence" value="ECO:0007669"/>
    <property type="project" value="InterPro"/>
</dbReference>
<dbReference type="RefSeq" id="WP_060607781.1">
    <property type="nucleotide sequence ID" value="NZ_BBWQ01000018.1"/>
</dbReference>
<sequence length="530" mass="57593">MNFSSHRVSRVLGLALGASIATIALPATVGAQEVRAVMHSAIRVLDPIITTAHITRNHGYMIYDTLLGMDSSYQPRPQMADWTVSDDGLVYRFTLREGLTFHDGAPVTAADCVASLRRWAERDAGGQMMMEHAASLEAEGDDTIVLTLEQPFTYVAELLAKPSSVPAFIMPERIANTPSTEAIGEHIGSGPFRFVADAFQPGVQAVYEKFAEYRPRDEPPSWTAGGKTVNVDRVVWVAMPDAQTAISALMGGEIDFMEAVPTDLLPILETNPELTVGVINELGSQTMGRMNFLYPPFDKPEIRRAAQKALSQEATLAALIGNPEYYSICGSFYGCSSPLASEPDPAFVASGNAEEAKAMLEAAGYDGTPVVILQPTDVVTTSAQPVVAAQSLRAAGFNVDMQPMDWQTVVTRRASQEPPASGGWNMFFTNWVIPEVWNPVVNPMLGGGGRETGWFGWPGDPKLDDMRRAFASASSDDERKEIATQLQNYALENVTYVPLGEYRSPSAWTASVNEVIRSPIPVFWGMTKSQ</sequence>
<dbReference type="PANTHER" id="PTHR30290">
    <property type="entry name" value="PERIPLASMIC BINDING COMPONENT OF ABC TRANSPORTER"/>
    <property type="match status" value="1"/>
</dbReference>
<protein>
    <submittedName>
        <fullName evidence="5">ABC transporter, substrate-binding protein</fullName>
    </submittedName>
</protein>
<dbReference type="Pfam" id="PF00496">
    <property type="entry name" value="SBP_bac_5"/>
    <property type="match status" value="1"/>
</dbReference>